<accession>Q0YRE7</accession>
<gene>
    <name evidence="4" type="ORF">CferDRAFT_0888</name>
</gene>
<evidence type="ECO:0000256" key="1">
    <source>
        <dbReference type="ARBA" id="ARBA00022723"/>
    </source>
</evidence>
<name>Q0YRE7_9CHLB</name>
<dbReference type="PANTHER" id="PTHR43432:SF3">
    <property type="entry name" value="SLR0285 PROTEIN"/>
    <property type="match status" value="1"/>
</dbReference>
<evidence type="ECO:0000313" key="4">
    <source>
        <dbReference type="EMBL" id="EAT58850.1"/>
    </source>
</evidence>
<keyword evidence="1" id="KW-0479">Metal-binding</keyword>
<evidence type="ECO:0000256" key="3">
    <source>
        <dbReference type="ARBA" id="ARBA00023014"/>
    </source>
</evidence>
<comment type="caution">
    <text evidence="4">The sequence shown here is derived from an EMBL/GenBank/DDBJ whole genome shotgun (WGS) entry which is preliminary data.</text>
</comment>
<protein>
    <submittedName>
        <fullName evidence="4">DNA repair photolyase-like</fullName>
    </submittedName>
</protein>
<dbReference type="GO" id="GO:0016829">
    <property type="term" value="F:lyase activity"/>
    <property type="evidence" value="ECO:0007669"/>
    <property type="project" value="UniProtKB-KW"/>
</dbReference>
<keyword evidence="5" id="KW-1185">Reference proteome</keyword>
<evidence type="ECO:0000256" key="2">
    <source>
        <dbReference type="ARBA" id="ARBA00023004"/>
    </source>
</evidence>
<dbReference type="Proteomes" id="UP000004162">
    <property type="component" value="Unassembled WGS sequence"/>
</dbReference>
<proteinExistence type="predicted"/>
<organism evidence="4 5">
    <name type="scientific">Chlorobium ferrooxidans DSM 13031</name>
    <dbReference type="NCBI Taxonomy" id="377431"/>
    <lineage>
        <taxon>Bacteria</taxon>
        <taxon>Pseudomonadati</taxon>
        <taxon>Chlorobiota</taxon>
        <taxon>Chlorobiia</taxon>
        <taxon>Chlorobiales</taxon>
        <taxon>Chlorobiaceae</taxon>
        <taxon>Chlorobium/Pelodictyon group</taxon>
        <taxon>Chlorobium</taxon>
    </lineage>
</organism>
<dbReference type="EMBL" id="AASE01000011">
    <property type="protein sequence ID" value="EAT58850.1"/>
    <property type="molecule type" value="Genomic_DNA"/>
</dbReference>
<reference evidence="4 5" key="1">
    <citation type="submission" date="2006-07" db="EMBL/GenBank/DDBJ databases">
        <title>Annotation of the draft genome assembly of Chlorobium ferroxidans DSM 13031.</title>
        <authorList>
            <consortium name="US DOE Joint Genome Institute (JGI-ORNL)"/>
            <person name="Larimer F."/>
            <person name="Land M."/>
            <person name="Hauser L."/>
        </authorList>
    </citation>
    <scope>NUCLEOTIDE SEQUENCE [LARGE SCALE GENOMIC DNA]</scope>
    <source>
        <strain evidence="4 5">DSM 13031</strain>
    </source>
</reference>
<dbReference type="InterPro" id="IPR040086">
    <property type="entry name" value="MJ0683-like"/>
</dbReference>
<dbReference type="GO" id="GO:0046872">
    <property type="term" value="F:metal ion binding"/>
    <property type="evidence" value="ECO:0007669"/>
    <property type="project" value="UniProtKB-KW"/>
</dbReference>
<dbReference type="PANTHER" id="PTHR43432">
    <property type="entry name" value="SLR0285 PROTEIN"/>
    <property type="match status" value="1"/>
</dbReference>
<sequence>MPPETNFSIQSDRNSKQAPIPVRTRFNYIAHRPACTELKGFVPLKIDSKLLLDLGMDYAITPDVASQLEIGSVWFAKLFENKNLTPGDHFEERLTDPAEPLEIHNYTGLCPTNVLEVSPSSGSCAVACQYCLVTDGNHVKPITVYTNYADRLANSLEENRQKALFYYFSPKTEAFSEPHLYNGIAHDIFRTFVRHFDNYPDSPVRIFIATKAGPKHLQVKHRGDTLFSLMGKIASKIQMNGSIGIMPLYLRDVLEPNAATIEERLETLVQCRELGMFAESVLCQPLMLPYLTEENIDTYMSLLASAGVRNIKPEFLTTEIRNLVILANYINHYNPELIGEFFRPYLSGENQNHIKQRSRLAPERSICTGYLEKIRNSASEYGITISICNWVKQELSKEADWVRSIDHDSAVNGYRCLGYQTGLFPEKQRSV</sequence>
<keyword evidence="2" id="KW-0408">Iron</keyword>
<dbReference type="OrthoDB" id="9785699at2"/>
<dbReference type="AlphaFoldDB" id="Q0YRE7"/>
<keyword evidence="3" id="KW-0411">Iron-sulfur</keyword>
<keyword evidence="4" id="KW-0456">Lyase</keyword>
<evidence type="ECO:0000313" key="5">
    <source>
        <dbReference type="Proteomes" id="UP000004162"/>
    </source>
</evidence>
<dbReference type="GO" id="GO:0051536">
    <property type="term" value="F:iron-sulfur cluster binding"/>
    <property type="evidence" value="ECO:0007669"/>
    <property type="project" value="UniProtKB-KW"/>
</dbReference>
<dbReference type="RefSeq" id="WP_006366475.1">
    <property type="nucleotide sequence ID" value="NZ_AASE01000011.1"/>
</dbReference>
<reference evidence="4 5" key="2">
    <citation type="submission" date="2006-07" db="EMBL/GenBank/DDBJ databases">
        <title>Sequencing of the draft genome and assembly of Chlorobium ferroxidans DSM 13031.</title>
        <authorList>
            <consortium name="US DOE Joint Genome Institute (JGI-PGF)"/>
            <person name="Copeland A."/>
            <person name="Lucas S."/>
            <person name="Lapidus A."/>
            <person name="Barry K."/>
            <person name="Glavina del Rio T."/>
            <person name="Dalin E."/>
            <person name="Tice H."/>
            <person name="Bruce D."/>
            <person name="Pitluck S."/>
            <person name="Richardson P."/>
        </authorList>
    </citation>
    <scope>NUCLEOTIDE SEQUENCE [LARGE SCALE GENOMIC DNA]</scope>
    <source>
        <strain evidence="4 5">DSM 13031</strain>
    </source>
</reference>